<dbReference type="EMBL" id="CAADRA010005213">
    <property type="protein sequence ID" value="VFT87090.1"/>
    <property type="molecule type" value="Genomic_DNA"/>
</dbReference>
<dbReference type="EMBL" id="VJMH01005192">
    <property type="protein sequence ID" value="KAF0699203.1"/>
    <property type="molecule type" value="Genomic_DNA"/>
</dbReference>
<reference evidence="3 4" key="1">
    <citation type="submission" date="2019-03" db="EMBL/GenBank/DDBJ databases">
        <authorList>
            <person name="Gaulin E."/>
            <person name="Dumas B."/>
        </authorList>
    </citation>
    <scope>NUCLEOTIDE SEQUENCE [LARGE SCALE GENOMIC DNA]</scope>
    <source>
        <strain evidence="3">CBS 568.67</strain>
    </source>
</reference>
<dbReference type="OrthoDB" id="79740at2759"/>
<organism evidence="3 4">
    <name type="scientific">Aphanomyces stellatus</name>
    <dbReference type="NCBI Taxonomy" id="120398"/>
    <lineage>
        <taxon>Eukaryota</taxon>
        <taxon>Sar</taxon>
        <taxon>Stramenopiles</taxon>
        <taxon>Oomycota</taxon>
        <taxon>Saprolegniomycetes</taxon>
        <taxon>Saprolegniales</taxon>
        <taxon>Verrucalvaceae</taxon>
        <taxon>Aphanomyces</taxon>
    </lineage>
</organism>
<evidence type="ECO:0000313" key="2">
    <source>
        <dbReference type="EMBL" id="KAF0699203.1"/>
    </source>
</evidence>
<keyword evidence="4" id="KW-1185">Reference proteome</keyword>
<dbReference type="Proteomes" id="UP000332933">
    <property type="component" value="Unassembled WGS sequence"/>
</dbReference>
<reference evidence="2" key="2">
    <citation type="submission" date="2019-06" db="EMBL/GenBank/DDBJ databases">
        <title>Genomics analysis of Aphanomyces spp. identifies a new class of oomycete effector associated with host adaptation.</title>
        <authorList>
            <person name="Gaulin E."/>
        </authorList>
    </citation>
    <scope>NUCLEOTIDE SEQUENCE</scope>
    <source>
        <strain evidence="2">CBS 578.67</strain>
    </source>
</reference>
<protein>
    <submittedName>
        <fullName evidence="3">Aste57867_10214 protein</fullName>
    </submittedName>
</protein>
<feature type="region of interest" description="Disordered" evidence="1">
    <location>
        <begin position="130"/>
        <end position="149"/>
    </location>
</feature>
<evidence type="ECO:0000256" key="1">
    <source>
        <dbReference type="SAM" id="MobiDB-lite"/>
    </source>
</evidence>
<name>A0A485KPS7_9STRA</name>
<dbReference type="AlphaFoldDB" id="A0A485KPS7"/>
<sequence>MRAVTLSPPSPLLPTKKRLVRKYPSTPEVLVVSPSHSISSCYLTPRAASVQPTASILDTPYALDGIKCRDTVDASTSPSSSSSYPALTNDYQLHGVSLSTKAPMSCPRPPAATVQRISRAEMFLSLHKQIKTRSPTPAKSRSDISYLLS</sequence>
<gene>
    <name evidence="3" type="primary">Aste57867_10214</name>
    <name evidence="2" type="ORF">As57867_010175</name>
    <name evidence="3" type="ORF">ASTE57867_10214</name>
</gene>
<accession>A0A485KPS7</accession>
<evidence type="ECO:0000313" key="3">
    <source>
        <dbReference type="EMBL" id="VFT87090.1"/>
    </source>
</evidence>
<evidence type="ECO:0000313" key="4">
    <source>
        <dbReference type="Proteomes" id="UP000332933"/>
    </source>
</evidence>
<proteinExistence type="predicted"/>